<evidence type="ECO:0000313" key="2">
    <source>
        <dbReference type="EnsemblPlants" id="PAC:32921682.CDS.1"/>
    </source>
</evidence>
<keyword evidence="3" id="KW-1185">Reference proteome</keyword>
<proteinExistence type="predicted"/>
<gene>
    <name evidence="1" type="ORF">PHYPA_006243</name>
</gene>
<reference evidence="2" key="3">
    <citation type="submission" date="2020-12" db="UniProtKB">
        <authorList>
            <consortium name="EnsemblPlants"/>
        </authorList>
    </citation>
    <scope>IDENTIFICATION</scope>
</reference>
<name>A0A2K1KNJ8_PHYPA</name>
<dbReference type="Gramene" id="Pp3c4_15160V3.1">
    <property type="protein sequence ID" value="PAC:32921682.CDS.1"/>
    <property type="gene ID" value="Pp3c4_15160"/>
</dbReference>
<dbReference type="InParanoid" id="A0A2K1KNJ8"/>
<protein>
    <submittedName>
        <fullName evidence="1 2">Uncharacterized protein</fullName>
    </submittedName>
</protein>
<reference evidence="1 3" key="1">
    <citation type="journal article" date="2008" name="Science">
        <title>The Physcomitrella genome reveals evolutionary insights into the conquest of land by plants.</title>
        <authorList>
            <person name="Rensing S."/>
            <person name="Lang D."/>
            <person name="Zimmer A."/>
            <person name="Terry A."/>
            <person name="Salamov A."/>
            <person name="Shapiro H."/>
            <person name="Nishiyama T."/>
            <person name="Perroud P.-F."/>
            <person name="Lindquist E."/>
            <person name="Kamisugi Y."/>
            <person name="Tanahashi T."/>
            <person name="Sakakibara K."/>
            <person name="Fujita T."/>
            <person name="Oishi K."/>
            <person name="Shin-I T."/>
            <person name="Kuroki Y."/>
            <person name="Toyoda A."/>
            <person name="Suzuki Y."/>
            <person name="Hashimoto A."/>
            <person name="Yamaguchi K."/>
            <person name="Sugano A."/>
            <person name="Kohara Y."/>
            <person name="Fujiyama A."/>
            <person name="Anterola A."/>
            <person name="Aoki S."/>
            <person name="Ashton N."/>
            <person name="Barbazuk W.B."/>
            <person name="Barker E."/>
            <person name="Bennetzen J."/>
            <person name="Bezanilla M."/>
            <person name="Blankenship R."/>
            <person name="Cho S.H."/>
            <person name="Dutcher S."/>
            <person name="Estelle M."/>
            <person name="Fawcett J.A."/>
            <person name="Gundlach H."/>
            <person name="Hanada K."/>
            <person name="Heyl A."/>
            <person name="Hicks K.A."/>
            <person name="Hugh J."/>
            <person name="Lohr M."/>
            <person name="Mayer K."/>
            <person name="Melkozernov A."/>
            <person name="Murata T."/>
            <person name="Nelson D."/>
            <person name="Pils B."/>
            <person name="Prigge M."/>
            <person name="Reiss B."/>
            <person name="Renner T."/>
            <person name="Rombauts S."/>
            <person name="Rushton P."/>
            <person name="Sanderfoot A."/>
            <person name="Schween G."/>
            <person name="Shiu S.-H."/>
            <person name="Stueber K."/>
            <person name="Theodoulou F.L."/>
            <person name="Tu H."/>
            <person name="Van de Peer Y."/>
            <person name="Verrier P.J."/>
            <person name="Waters E."/>
            <person name="Wood A."/>
            <person name="Yang L."/>
            <person name="Cove D."/>
            <person name="Cuming A."/>
            <person name="Hasebe M."/>
            <person name="Lucas S."/>
            <person name="Mishler D.B."/>
            <person name="Reski R."/>
            <person name="Grigoriev I."/>
            <person name="Quatrano R.S."/>
            <person name="Boore J.L."/>
        </authorList>
    </citation>
    <scope>NUCLEOTIDE SEQUENCE [LARGE SCALE GENOMIC DNA]</scope>
    <source>
        <strain evidence="2 3">cv. Gransden 2004</strain>
    </source>
</reference>
<reference evidence="1 3" key="2">
    <citation type="journal article" date="2018" name="Plant J.">
        <title>The Physcomitrella patens chromosome-scale assembly reveals moss genome structure and evolution.</title>
        <authorList>
            <person name="Lang D."/>
            <person name="Ullrich K.K."/>
            <person name="Murat F."/>
            <person name="Fuchs J."/>
            <person name="Jenkins J."/>
            <person name="Haas F.B."/>
            <person name="Piednoel M."/>
            <person name="Gundlach H."/>
            <person name="Van Bel M."/>
            <person name="Meyberg R."/>
            <person name="Vives C."/>
            <person name="Morata J."/>
            <person name="Symeonidi A."/>
            <person name="Hiss M."/>
            <person name="Muchero W."/>
            <person name="Kamisugi Y."/>
            <person name="Saleh O."/>
            <person name="Blanc G."/>
            <person name="Decker E.L."/>
            <person name="van Gessel N."/>
            <person name="Grimwood J."/>
            <person name="Hayes R.D."/>
            <person name="Graham S.W."/>
            <person name="Gunter L.E."/>
            <person name="McDaniel S.F."/>
            <person name="Hoernstein S.N.W."/>
            <person name="Larsson A."/>
            <person name="Li F.W."/>
            <person name="Perroud P.F."/>
            <person name="Phillips J."/>
            <person name="Ranjan P."/>
            <person name="Rokshar D.S."/>
            <person name="Rothfels C.J."/>
            <person name="Schneider L."/>
            <person name="Shu S."/>
            <person name="Stevenson D.W."/>
            <person name="Thummler F."/>
            <person name="Tillich M."/>
            <person name="Villarreal Aguilar J.C."/>
            <person name="Widiez T."/>
            <person name="Wong G.K."/>
            <person name="Wymore A."/>
            <person name="Zhang Y."/>
            <person name="Zimmer A.D."/>
            <person name="Quatrano R.S."/>
            <person name="Mayer K.F.X."/>
            <person name="Goodstein D."/>
            <person name="Casacuberta J.M."/>
            <person name="Vandepoele K."/>
            <person name="Reski R."/>
            <person name="Cuming A.C."/>
            <person name="Tuskan G.A."/>
            <person name="Maumus F."/>
            <person name="Salse J."/>
            <person name="Schmutz J."/>
            <person name="Rensing S.A."/>
        </authorList>
    </citation>
    <scope>NUCLEOTIDE SEQUENCE [LARGE SCALE GENOMIC DNA]</scope>
    <source>
        <strain evidence="2 3">cv. Gransden 2004</strain>
    </source>
</reference>
<evidence type="ECO:0000313" key="3">
    <source>
        <dbReference type="Proteomes" id="UP000006727"/>
    </source>
</evidence>
<dbReference type="EMBL" id="ABEU02000004">
    <property type="protein sequence ID" value="PNR55346.1"/>
    <property type="molecule type" value="Genomic_DNA"/>
</dbReference>
<organism evidence="1">
    <name type="scientific">Physcomitrium patens</name>
    <name type="common">Spreading-leaved earth moss</name>
    <name type="synonym">Physcomitrella patens</name>
    <dbReference type="NCBI Taxonomy" id="3218"/>
    <lineage>
        <taxon>Eukaryota</taxon>
        <taxon>Viridiplantae</taxon>
        <taxon>Streptophyta</taxon>
        <taxon>Embryophyta</taxon>
        <taxon>Bryophyta</taxon>
        <taxon>Bryophytina</taxon>
        <taxon>Bryopsida</taxon>
        <taxon>Funariidae</taxon>
        <taxon>Funariales</taxon>
        <taxon>Funariaceae</taxon>
        <taxon>Physcomitrium</taxon>
    </lineage>
</organism>
<evidence type="ECO:0000313" key="1">
    <source>
        <dbReference type="EMBL" id="PNR55346.1"/>
    </source>
</evidence>
<dbReference type="EnsemblPlants" id="Pp3c4_15160V3.1">
    <property type="protein sequence ID" value="PAC:32921682.CDS.1"/>
    <property type="gene ID" value="Pp3c4_15160"/>
</dbReference>
<accession>A0A2K1KNJ8</accession>
<dbReference type="AlphaFoldDB" id="A0A2K1KNJ8"/>
<dbReference type="Proteomes" id="UP000006727">
    <property type="component" value="Chromosome 4"/>
</dbReference>
<sequence>MIIPVPEHWRRSTETRMSWKSGPIILMSLLRNLTGLNSWESGVAANGPRVQHHSGIGRDIITHEFVLFQVEFGDAQRRGGMEPEALLRHILHEEHVIILFFDERVIAQNMDLLLSAPRKMRVMEKLSDCHLDGDRGCVAADNDEILQK</sequence>